<comment type="caution">
    <text evidence="3">The sequence shown here is derived from an EMBL/GenBank/DDBJ whole genome shotgun (WGS) entry which is preliminary data.</text>
</comment>
<keyword evidence="4" id="KW-1185">Reference proteome</keyword>
<feature type="transmembrane region" description="Helical" evidence="2">
    <location>
        <begin position="20"/>
        <end position="38"/>
    </location>
</feature>
<proteinExistence type="predicted"/>
<sequence length="128" mass="14951">MYQMILWKNLIESMQKRIRACYGSICEIFLLAFDSLTIKATFNNNYWLSFDGYLMKDILTIFLKLIPPASLVLIFILSFINKSRLQIKLIFDDETFSVLTEIREIPTTSSHSSDFSSETSFHNNNNFN</sequence>
<keyword evidence="2" id="KW-0812">Transmembrane</keyword>
<feature type="compositionally biased region" description="Low complexity" evidence="1">
    <location>
        <begin position="108"/>
        <end position="122"/>
    </location>
</feature>
<keyword evidence="2" id="KW-1133">Transmembrane helix</keyword>
<evidence type="ECO:0000313" key="4">
    <source>
        <dbReference type="Proteomes" id="UP000276133"/>
    </source>
</evidence>
<dbReference type="Proteomes" id="UP000276133">
    <property type="component" value="Unassembled WGS sequence"/>
</dbReference>
<keyword evidence="2" id="KW-0472">Membrane</keyword>
<feature type="transmembrane region" description="Helical" evidence="2">
    <location>
        <begin position="58"/>
        <end position="80"/>
    </location>
</feature>
<dbReference type="EMBL" id="REGN01001670">
    <property type="protein sequence ID" value="RNA33193.1"/>
    <property type="molecule type" value="Genomic_DNA"/>
</dbReference>
<dbReference type="AlphaFoldDB" id="A0A3M7SBI6"/>
<reference evidence="3 4" key="1">
    <citation type="journal article" date="2018" name="Sci. Rep.">
        <title>Genomic signatures of local adaptation to the degree of environmental predictability in rotifers.</title>
        <authorList>
            <person name="Franch-Gras L."/>
            <person name="Hahn C."/>
            <person name="Garcia-Roger E.M."/>
            <person name="Carmona M.J."/>
            <person name="Serra M."/>
            <person name="Gomez A."/>
        </authorList>
    </citation>
    <scope>NUCLEOTIDE SEQUENCE [LARGE SCALE GENOMIC DNA]</scope>
    <source>
        <strain evidence="3">HYR1</strain>
    </source>
</reference>
<evidence type="ECO:0000313" key="3">
    <source>
        <dbReference type="EMBL" id="RNA33193.1"/>
    </source>
</evidence>
<gene>
    <name evidence="3" type="ORF">BpHYR1_019981</name>
</gene>
<evidence type="ECO:0000256" key="1">
    <source>
        <dbReference type="SAM" id="MobiDB-lite"/>
    </source>
</evidence>
<organism evidence="3 4">
    <name type="scientific">Brachionus plicatilis</name>
    <name type="common">Marine rotifer</name>
    <name type="synonym">Brachionus muelleri</name>
    <dbReference type="NCBI Taxonomy" id="10195"/>
    <lineage>
        <taxon>Eukaryota</taxon>
        <taxon>Metazoa</taxon>
        <taxon>Spiralia</taxon>
        <taxon>Gnathifera</taxon>
        <taxon>Rotifera</taxon>
        <taxon>Eurotatoria</taxon>
        <taxon>Monogononta</taxon>
        <taxon>Pseudotrocha</taxon>
        <taxon>Ploima</taxon>
        <taxon>Brachionidae</taxon>
        <taxon>Brachionus</taxon>
    </lineage>
</organism>
<name>A0A3M7SBI6_BRAPC</name>
<evidence type="ECO:0000256" key="2">
    <source>
        <dbReference type="SAM" id="Phobius"/>
    </source>
</evidence>
<protein>
    <submittedName>
        <fullName evidence="3">Uncharacterized protein</fullName>
    </submittedName>
</protein>
<feature type="region of interest" description="Disordered" evidence="1">
    <location>
        <begin position="108"/>
        <end position="128"/>
    </location>
</feature>
<accession>A0A3M7SBI6</accession>